<name>A0A4Q7JDA8_9PSEU</name>
<keyword evidence="2" id="KW-1185">Reference proteome</keyword>
<evidence type="ECO:0000313" key="2">
    <source>
        <dbReference type="Proteomes" id="UP000292003"/>
    </source>
</evidence>
<comment type="caution">
    <text evidence="1">The sequence shown here is derived from an EMBL/GenBank/DDBJ whole genome shotgun (WGS) entry which is preliminary data.</text>
</comment>
<organism evidence="1 2">
    <name type="scientific">Amycolatopsis suaedae</name>
    <dbReference type="NCBI Taxonomy" id="2510978"/>
    <lineage>
        <taxon>Bacteria</taxon>
        <taxon>Bacillati</taxon>
        <taxon>Actinomycetota</taxon>
        <taxon>Actinomycetes</taxon>
        <taxon>Pseudonocardiales</taxon>
        <taxon>Pseudonocardiaceae</taxon>
        <taxon>Amycolatopsis</taxon>
    </lineage>
</organism>
<evidence type="ECO:0000313" key="1">
    <source>
        <dbReference type="EMBL" id="RZQ64354.1"/>
    </source>
</evidence>
<dbReference type="Proteomes" id="UP000292003">
    <property type="component" value="Unassembled WGS sequence"/>
</dbReference>
<dbReference type="OrthoDB" id="3689589at2"/>
<reference evidence="1 2" key="1">
    <citation type="submission" date="2019-02" db="EMBL/GenBank/DDBJ databases">
        <title>Draft genome sequence of Amycolatopsis sp. 8-3EHSu isolated from roots of Suaeda maritima.</title>
        <authorList>
            <person name="Duangmal K."/>
            <person name="Chantavorakit T."/>
        </authorList>
    </citation>
    <scope>NUCLEOTIDE SEQUENCE [LARGE SCALE GENOMIC DNA]</scope>
    <source>
        <strain evidence="1 2">8-3EHSu</strain>
    </source>
</reference>
<gene>
    <name evidence="1" type="ORF">EWH70_10315</name>
</gene>
<proteinExistence type="predicted"/>
<dbReference type="EMBL" id="SFCC01000004">
    <property type="protein sequence ID" value="RZQ64354.1"/>
    <property type="molecule type" value="Genomic_DNA"/>
</dbReference>
<protein>
    <submittedName>
        <fullName evidence="1">Uncharacterized protein</fullName>
    </submittedName>
</protein>
<dbReference type="AlphaFoldDB" id="A0A4Q7JDA8"/>
<sequence length="133" mass="14691">MDWTPRDEAELVAGWQLWLALSDQVWPTADWTGTPAEIIQRVRAQLARCDEVERGLLATQPERRSTLTPLIQSLFMSTGAAIELWADDELPLDADRAALLHADLAGVAELVEQVLDALARGGGWSQLDAARHH</sequence>
<dbReference type="RefSeq" id="WP_130475066.1">
    <property type="nucleotide sequence ID" value="NZ_SFCC01000004.1"/>
</dbReference>
<accession>A0A4Q7JDA8</accession>